<keyword evidence="1" id="KW-0812">Transmembrane</keyword>
<accession>A0ABT1EKH3</accession>
<keyword evidence="1" id="KW-1133">Transmembrane helix</keyword>
<dbReference type="RefSeq" id="WP_262069143.1">
    <property type="nucleotide sequence ID" value="NZ_JAMXOC010000011.1"/>
</dbReference>
<dbReference type="EMBL" id="JAMZFV010000011">
    <property type="protein sequence ID" value="MCP1110262.1"/>
    <property type="molecule type" value="Genomic_DNA"/>
</dbReference>
<feature type="transmembrane region" description="Helical" evidence="1">
    <location>
        <begin position="53"/>
        <end position="73"/>
    </location>
</feature>
<organism evidence="2 3">
    <name type="scientific">Ohessyouella blattaphilus</name>
    <dbReference type="NCBI Taxonomy" id="2949333"/>
    <lineage>
        <taxon>Bacteria</taxon>
        <taxon>Bacillati</taxon>
        <taxon>Bacillota</taxon>
        <taxon>Clostridia</taxon>
        <taxon>Lachnospirales</taxon>
        <taxon>Lachnospiraceae</taxon>
        <taxon>Ohessyouella</taxon>
    </lineage>
</organism>
<comment type="caution">
    <text evidence="2">The sequence shown here is derived from an EMBL/GenBank/DDBJ whole genome shotgun (WGS) entry which is preliminary data.</text>
</comment>
<evidence type="ECO:0000256" key="1">
    <source>
        <dbReference type="SAM" id="Phobius"/>
    </source>
</evidence>
<dbReference type="Proteomes" id="UP001523565">
    <property type="component" value="Unassembled WGS sequence"/>
</dbReference>
<proteinExistence type="predicted"/>
<name>A0ABT1EKH3_9FIRM</name>
<protein>
    <submittedName>
        <fullName evidence="2">PrgI family protein</fullName>
    </submittedName>
</protein>
<feature type="transmembrane region" description="Helical" evidence="1">
    <location>
        <begin position="27"/>
        <end position="47"/>
    </location>
</feature>
<keyword evidence="3" id="KW-1185">Reference proteome</keyword>
<reference evidence="2 3" key="1">
    <citation type="journal article" date="2022" name="Genome Biol. Evol.">
        <title>Host diet, physiology and behaviors set the stage for Lachnospiraceae cladogenesis.</title>
        <authorList>
            <person name="Vera-Ponce De Leon A."/>
            <person name="Schneider M."/>
            <person name="Jahnes B.C."/>
            <person name="Sadowski V."/>
            <person name="Camuy-Velez L.A."/>
            <person name="Duan J."/>
            <person name="Sabree Z.L."/>
        </authorList>
    </citation>
    <scope>NUCLEOTIDE SEQUENCE [LARGE SCALE GENOMIC DNA]</scope>
    <source>
        <strain evidence="2 3">PAL227</strain>
    </source>
</reference>
<evidence type="ECO:0000313" key="2">
    <source>
        <dbReference type="EMBL" id="MCP1110262.1"/>
    </source>
</evidence>
<gene>
    <name evidence="2" type="ORF">NK118_08365</name>
</gene>
<keyword evidence="1" id="KW-0472">Membrane</keyword>
<dbReference type="Pfam" id="PF12666">
    <property type="entry name" value="PrgI"/>
    <property type="match status" value="1"/>
</dbReference>
<sequence>MNIKINKDFEREYQDTGFKGLTTRQSITLVAGIVFYGGSAFLLWYFTNLSPSICVYIVLPIGALVVAFGCYSYQGHNLLQLIKHYRHQLKTSILITDFGERERDYYRIHTVKRLPIKRKENKRRKRRRKH</sequence>
<dbReference type="InterPro" id="IPR024414">
    <property type="entry name" value="Uncharacterised_PrgI"/>
</dbReference>
<evidence type="ECO:0000313" key="3">
    <source>
        <dbReference type="Proteomes" id="UP001523565"/>
    </source>
</evidence>